<evidence type="ECO:0000313" key="11">
    <source>
        <dbReference type="Proteomes" id="UP000011910"/>
    </source>
</evidence>
<dbReference type="PANTHER" id="PTHR23502:SF132">
    <property type="entry name" value="POLYAMINE TRANSPORTER 2-RELATED"/>
    <property type="match status" value="1"/>
</dbReference>
<evidence type="ECO:0000256" key="5">
    <source>
        <dbReference type="ARBA" id="ARBA00022692"/>
    </source>
</evidence>
<protein>
    <submittedName>
        <fullName evidence="10">Sulfonamide resistance protein</fullName>
    </submittedName>
</protein>
<feature type="transmembrane region" description="Helical" evidence="8">
    <location>
        <begin position="33"/>
        <end position="52"/>
    </location>
</feature>
<dbReference type="NCBIfam" id="TIGR00710">
    <property type="entry name" value="efflux_Bcr_CflA"/>
    <property type="match status" value="1"/>
</dbReference>
<organism evidence="10 11">
    <name type="scientific">Cesiribacter andamanensis AMV16</name>
    <dbReference type="NCBI Taxonomy" id="1279009"/>
    <lineage>
        <taxon>Bacteria</taxon>
        <taxon>Pseudomonadati</taxon>
        <taxon>Bacteroidota</taxon>
        <taxon>Cytophagia</taxon>
        <taxon>Cytophagales</taxon>
        <taxon>Cesiribacteraceae</taxon>
        <taxon>Cesiribacter</taxon>
    </lineage>
</organism>
<proteinExistence type="inferred from homology"/>
<accession>M7N4H6</accession>
<evidence type="ECO:0000313" key="10">
    <source>
        <dbReference type="EMBL" id="EMR02131.1"/>
    </source>
</evidence>
<dbReference type="STRING" id="1279009.ADICEAN_02742"/>
<evidence type="ECO:0000256" key="3">
    <source>
        <dbReference type="ARBA" id="ARBA00022448"/>
    </source>
</evidence>
<dbReference type="InterPro" id="IPR004812">
    <property type="entry name" value="Efflux_drug-R_Bcr/CmlA"/>
</dbReference>
<reference evidence="10 11" key="1">
    <citation type="journal article" date="2013" name="Genome Announc.">
        <title>Draft Genome Sequence of Cesiribacter andamanensis Strain AMV16T, Isolated from a Soil Sample from a Mud Volcano in the Andaman Islands, India.</title>
        <authorList>
            <person name="Shivaji S."/>
            <person name="Ara S."/>
            <person name="Begum Z."/>
            <person name="Srinivas T.N."/>
            <person name="Singh A."/>
            <person name="Kumar Pinnaka A."/>
        </authorList>
    </citation>
    <scope>NUCLEOTIDE SEQUENCE [LARGE SCALE GENOMIC DNA]</scope>
    <source>
        <strain evidence="10 11">AMV16</strain>
    </source>
</reference>
<keyword evidence="11" id="KW-1185">Reference proteome</keyword>
<dbReference type="PATRIC" id="fig|1279009.4.peg.2780"/>
<dbReference type="SUPFAM" id="SSF103473">
    <property type="entry name" value="MFS general substrate transporter"/>
    <property type="match status" value="1"/>
</dbReference>
<dbReference type="eggNOG" id="COG2814">
    <property type="taxonomic scope" value="Bacteria"/>
</dbReference>
<evidence type="ECO:0000256" key="2">
    <source>
        <dbReference type="ARBA" id="ARBA00006236"/>
    </source>
</evidence>
<gene>
    <name evidence="10" type="primary">bcr</name>
    <name evidence="10" type="ORF">ADICEAN_02742</name>
</gene>
<dbReference type="CDD" id="cd17320">
    <property type="entry name" value="MFS_MdfA_MDR_like"/>
    <property type="match status" value="1"/>
</dbReference>
<feature type="transmembrane region" description="Helical" evidence="8">
    <location>
        <begin position="239"/>
        <end position="259"/>
    </location>
</feature>
<keyword evidence="6 8" id="KW-1133">Transmembrane helix</keyword>
<comment type="caution">
    <text evidence="10">The sequence shown here is derived from an EMBL/GenBank/DDBJ whole genome shotgun (WGS) entry which is preliminary data.</text>
</comment>
<feature type="transmembrane region" description="Helical" evidence="8">
    <location>
        <begin position="357"/>
        <end position="377"/>
    </location>
</feature>
<dbReference type="GO" id="GO:1990961">
    <property type="term" value="P:xenobiotic detoxification by transmembrane export across the plasma membrane"/>
    <property type="evidence" value="ECO:0007669"/>
    <property type="project" value="InterPro"/>
</dbReference>
<feature type="transmembrane region" description="Helical" evidence="8">
    <location>
        <begin position="64"/>
        <end position="82"/>
    </location>
</feature>
<comment type="similarity">
    <text evidence="2">Belongs to the major facilitator superfamily. Bcr/CmlA family.</text>
</comment>
<feature type="transmembrane region" description="Helical" evidence="8">
    <location>
        <begin position="297"/>
        <end position="319"/>
    </location>
</feature>
<evidence type="ECO:0000256" key="8">
    <source>
        <dbReference type="SAM" id="Phobius"/>
    </source>
</evidence>
<feature type="transmembrane region" description="Helical" evidence="8">
    <location>
        <begin position="88"/>
        <end position="109"/>
    </location>
</feature>
<dbReference type="PANTHER" id="PTHR23502">
    <property type="entry name" value="MAJOR FACILITATOR SUPERFAMILY"/>
    <property type="match status" value="1"/>
</dbReference>
<keyword evidence="4" id="KW-1003">Cell membrane</keyword>
<sequence length="388" mass="41789">MGALSALGPFTIDMYLPGFPAIAADLNTSIARVGLSLTSYFIGISVGQLFYGPLVDRYGRKKPLLAGLLMYIVAAIGCALSPTVDWLIWQRLLLALGGCAGIVASRAMVRDLFPTNETARVFSTLILIMGVAPIIAPTIGGYVTAHFGWRIIFYVLVGIAALLFVLVYRFLPESKQPDPSISLRPLRVLQEYGQVVREPEFLAYAFAGSIAFAGLFAYISGSPFVFMEYFQLSETWYGWLFGLNAFGFILGSQINRLWLRYRSAAQISRRAVWAQAAAGLALAAGSLLGLLSTTSSLALIFIYMFFIGFIAPNATALALKPFTRFAGSASALLGSLQMLTGALASGLVSYLHNGTPMPMAFIMAGGASLSLLILLGYRHKERRALAAA</sequence>
<name>M7N4H6_9BACT</name>
<evidence type="ECO:0000256" key="6">
    <source>
        <dbReference type="ARBA" id="ARBA00022989"/>
    </source>
</evidence>
<feature type="transmembrane region" description="Helical" evidence="8">
    <location>
        <begin position="151"/>
        <end position="171"/>
    </location>
</feature>
<dbReference type="FunFam" id="1.20.1720.10:FF:000005">
    <property type="entry name" value="Bcr/CflA family efflux transporter"/>
    <property type="match status" value="1"/>
</dbReference>
<dbReference type="InterPro" id="IPR036259">
    <property type="entry name" value="MFS_trans_sf"/>
</dbReference>
<feature type="transmembrane region" description="Helical" evidence="8">
    <location>
        <begin position="201"/>
        <end position="219"/>
    </location>
</feature>
<evidence type="ECO:0000256" key="7">
    <source>
        <dbReference type="ARBA" id="ARBA00023136"/>
    </source>
</evidence>
<dbReference type="GO" id="GO:0005886">
    <property type="term" value="C:plasma membrane"/>
    <property type="evidence" value="ECO:0007669"/>
    <property type="project" value="UniProtKB-SubCell"/>
</dbReference>
<evidence type="ECO:0000256" key="1">
    <source>
        <dbReference type="ARBA" id="ARBA00004651"/>
    </source>
</evidence>
<dbReference type="AlphaFoldDB" id="M7N4H6"/>
<comment type="subcellular location">
    <subcellularLocation>
        <location evidence="1">Cell membrane</location>
        <topology evidence="1">Multi-pass membrane protein</topology>
    </subcellularLocation>
</comment>
<feature type="transmembrane region" description="Helical" evidence="8">
    <location>
        <begin position="331"/>
        <end position="351"/>
    </location>
</feature>
<feature type="transmembrane region" description="Helical" evidence="8">
    <location>
        <begin position="271"/>
        <end position="291"/>
    </location>
</feature>
<feature type="transmembrane region" description="Helical" evidence="8">
    <location>
        <begin position="121"/>
        <end position="145"/>
    </location>
</feature>
<dbReference type="PROSITE" id="PS50850">
    <property type="entry name" value="MFS"/>
    <property type="match status" value="1"/>
</dbReference>
<feature type="domain" description="Major facilitator superfamily (MFS) profile" evidence="9">
    <location>
        <begin position="1"/>
        <end position="383"/>
    </location>
</feature>
<dbReference type="Proteomes" id="UP000011910">
    <property type="component" value="Unassembled WGS sequence"/>
</dbReference>
<dbReference type="Gene3D" id="1.20.1720.10">
    <property type="entry name" value="Multidrug resistance protein D"/>
    <property type="match status" value="1"/>
</dbReference>
<evidence type="ECO:0000259" key="9">
    <source>
        <dbReference type="PROSITE" id="PS50850"/>
    </source>
</evidence>
<dbReference type="Pfam" id="PF07690">
    <property type="entry name" value="MFS_1"/>
    <property type="match status" value="1"/>
</dbReference>
<dbReference type="EMBL" id="AODQ01000072">
    <property type="protein sequence ID" value="EMR02131.1"/>
    <property type="molecule type" value="Genomic_DNA"/>
</dbReference>
<dbReference type="GO" id="GO:0042910">
    <property type="term" value="F:xenobiotic transmembrane transporter activity"/>
    <property type="evidence" value="ECO:0007669"/>
    <property type="project" value="InterPro"/>
</dbReference>
<dbReference type="InterPro" id="IPR020846">
    <property type="entry name" value="MFS_dom"/>
</dbReference>
<keyword evidence="5 8" id="KW-0812">Transmembrane</keyword>
<evidence type="ECO:0000256" key="4">
    <source>
        <dbReference type="ARBA" id="ARBA00022475"/>
    </source>
</evidence>
<keyword evidence="7 8" id="KW-0472">Membrane</keyword>
<dbReference type="GO" id="GO:0015385">
    <property type="term" value="F:sodium:proton antiporter activity"/>
    <property type="evidence" value="ECO:0007669"/>
    <property type="project" value="TreeGrafter"/>
</dbReference>
<dbReference type="InterPro" id="IPR011701">
    <property type="entry name" value="MFS"/>
</dbReference>
<keyword evidence="3" id="KW-0813">Transport</keyword>